<feature type="non-terminal residue" evidence="3">
    <location>
        <position position="1"/>
    </location>
</feature>
<sequence length="496" mass="53004">MMGARMMGARSDLEDDLDGGMGEDFSLCASDPLNDPLALVIPPSYKGDVNDTEKEAPKDDLEDDLDADATESEPQTPLEAAKPTTSRLRLWMNRSRETSSAAPGTTSAPASVPATPAADTPVPLPLPVPAKPEVKPEPEPKVEVAPAASAPLPVPSKKKAEPKPTPLPLPVAAAPAPLPTSAAKPEAPAAPTPAPSASAARPTPLPLPMAAKPSANPAPMAANAQQSSHPLPVPTGERLTQSSPAMAMQYQRQQQQQYRGYPQRPVKGGPALQGPAMPPGMQMQAPQYRPAPQQYLPQWYYLDNSQQIQGPFSNQRMRTWYAKGVLPFALPVRAESDPYFVRLGNRFCGLEPFSVVPPFPVSVKPVNQTPAQTTEQKKPERKTKPAHTDRAPVKPAPLPQAGPRMVQGQPMPGPSPVRHTPQGQHNRQYQALQLPIGRSEPEPVAAEPSKAWQRWLEQASAPSPGVSPAVPKPQAKPEPEGDALPIQVKEKVSASR</sequence>
<dbReference type="SMART" id="SM00444">
    <property type="entry name" value="GYF"/>
    <property type="match status" value="1"/>
</dbReference>
<organism evidence="3 5">
    <name type="scientific">Kipferlia bialata</name>
    <dbReference type="NCBI Taxonomy" id="797122"/>
    <lineage>
        <taxon>Eukaryota</taxon>
        <taxon>Metamonada</taxon>
        <taxon>Carpediemonas-like organisms</taxon>
        <taxon>Kipferlia</taxon>
    </lineage>
</organism>
<dbReference type="Proteomes" id="UP000265618">
    <property type="component" value="Unassembled WGS sequence"/>
</dbReference>
<accession>A0A9K3CVT6</accession>
<reference evidence="3 5" key="2">
    <citation type="journal article" date="2018" name="PLoS ONE">
        <title>The draft genome of Kipferlia bialata reveals reductive genome evolution in fornicate parasites.</title>
        <authorList>
            <person name="Tanifuji G."/>
            <person name="Takabayashi S."/>
            <person name="Kume K."/>
            <person name="Takagi M."/>
            <person name="Nakayama T."/>
            <person name="Kamikawa R."/>
            <person name="Inagaki Y."/>
            <person name="Hashimoto T."/>
        </authorList>
    </citation>
    <scope>NUCLEOTIDE SEQUENCE [LARGE SCALE GENOMIC DNA]</scope>
    <source>
        <strain evidence="3">NY0173</strain>
    </source>
</reference>
<name>A0A9K3CVT6_9EUKA</name>
<dbReference type="Pfam" id="PF02213">
    <property type="entry name" value="GYF"/>
    <property type="match status" value="1"/>
</dbReference>
<keyword evidence="5" id="KW-1185">Reference proteome</keyword>
<feature type="compositionally biased region" description="Polar residues" evidence="1">
    <location>
        <begin position="421"/>
        <end position="431"/>
    </location>
</feature>
<gene>
    <name evidence="3" type="ORF">KIPB_005687</name>
    <name evidence="4" type="ORF">KIPB_008581</name>
</gene>
<feature type="compositionally biased region" description="Low complexity" evidence="1">
    <location>
        <begin position="98"/>
        <end position="121"/>
    </location>
</feature>
<evidence type="ECO:0000313" key="3">
    <source>
        <dbReference type="EMBL" id="GIQ84234.1"/>
    </source>
</evidence>
<proteinExistence type="predicted"/>
<feature type="region of interest" description="Disordered" evidence="1">
    <location>
        <begin position="39"/>
        <end position="269"/>
    </location>
</feature>
<dbReference type="Gene3D" id="3.30.1490.40">
    <property type="match status" value="1"/>
</dbReference>
<dbReference type="InterPro" id="IPR003169">
    <property type="entry name" value="GYF"/>
</dbReference>
<feature type="compositionally biased region" description="Low complexity" evidence="1">
    <location>
        <begin position="195"/>
        <end position="227"/>
    </location>
</feature>
<feature type="compositionally biased region" description="Acidic residues" evidence="1">
    <location>
        <begin position="60"/>
        <end position="71"/>
    </location>
</feature>
<evidence type="ECO:0000313" key="5">
    <source>
        <dbReference type="Proteomes" id="UP000265618"/>
    </source>
</evidence>
<dbReference type="PRINTS" id="PR01217">
    <property type="entry name" value="PRICHEXTENSN"/>
</dbReference>
<feature type="domain" description="GYF" evidence="2">
    <location>
        <begin position="296"/>
        <end position="344"/>
    </location>
</feature>
<dbReference type="AlphaFoldDB" id="A0A9K3CVT6"/>
<dbReference type="SUPFAM" id="SSF55277">
    <property type="entry name" value="GYF domain"/>
    <property type="match status" value="1"/>
</dbReference>
<feature type="compositionally biased region" description="Basic and acidic residues" evidence="1">
    <location>
        <begin position="375"/>
        <end position="392"/>
    </location>
</feature>
<feature type="compositionally biased region" description="Low complexity" evidence="1">
    <location>
        <begin position="459"/>
        <end position="469"/>
    </location>
</feature>
<comment type="caution">
    <text evidence="3">The sequence shown here is derived from an EMBL/GenBank/DDBJ whole genome shotgun (WGS) entry which is preliminary data.</text>
</comment>
<evidence type="ECO:0000259" key="2">
    <source>
        <dbReference type="PROSITE" id="PS50829"/>
    </source>
</evidence>
<dbReference type="OrthoDB" id="6415790at2759"/>
<dbReference type="EMBL" id="BDIP01002692">
    <property type="protein sequence ID" value="GIQ86683.1"/>
    <property type="molecule type" value="Genomic_DNA"/>
</dbReference>
<protein>
    <recommendedName>
        <fullName evidence="2">GYF domain-containing protein</fullName>
    </recommendedName>
</protein>
<evidence type="ECO:0000313" key="4">
    <source>
        <dbReference type="EMBL" id="GIQ86683.1"/>
    </source>
</evidence>
<reference evidence="3" key="1">
    <citation type="submission" date="2016-10" db="EMBL/GenBank/DDBJ databases">
        <authorList>
            <person name="Tanifuji G."/>
            <person name="Kume K."/>
            <person name="Nakayama T."/>
            <person name="Takabayashi S."/>
            <person name="Hashimoto T."/>
        </authorList>
    </citation>
    <scope>NUCLEOTIDE SEQUENCE</scope>
    <source>
        <strain evidence="3">NY0173</strain>
    </source>
</reference>
<feature type="compositionally biased region" description="Low complexity" evidence="1">
    <location>
        <begin position="170"/>
        <end position="187"/>
    </location>
</feature>
<feature type="compositionally biased region" description="Basic and acidic residues" evidence="1">
    <location>
        <begin position="48"/>
        <end position="59"/>
    </location>
</feature>
<dbReference type="EMBL" id="BDIP01001360">
    <property type="protein sequence ID" value="GIQ84234.1"/>
    <property type="molecule type" value="Genomic_DNA"/>
</dbReference>
<feature type="region of interest" description="Disordered" evidence="1">
    <location>
        <begin position="359"/>
        <end position="496"/>
    </location>
</feature>
<feature type="compositionally biased region" description="Low complexity" evidence="1">
    <location>
        <begin position="249"/>
        <end position="265"/>
    </location>
</feature>
<evidence type="ECO:0000256" key="1">
    <source>
        <dbReference type="SAM" id="MobiDB-lite"/>
    </source>
</evidence>
<dbReference type="PROSITE" id="PS50829">
    <property type="entry name" value="GYF"/>
    <property type="match status" value="1"/>
</dbReference>
<dbReference type="InterPro" id="IPR035445">
    <property type="entry name" value="GYF-like_dom_sf"/>
</dbReference>
<feature type="compositionally biased region" description="Basic and acidic residues" evidence="1">
    <location>
        <begin position="132"/>
        <end position="142"/>
    </location>
</feature>